<dbReference type="EMBL" id="LVWD01000013">
    <property type="protein sequence ID" value="OAD41685.1"/>
    <property type="molecule type" value="Genomic_DNA"/>
</dbReference>
<dbReference type="AlphaFoldDB" id="A0A162PAZ5"/>
<evidence type="ECO:0000313" key="4">
    <source>
        <dbReference type="Proteomes" id="UP000185680"/>
    </source>
</evidence>
<evidence type="ECO:0000313" key="3">
    <source>
        <dbReference type="Proteomes" id="UP000185657"/>
    </source>
</evidence>
<dbReference type="Proteomes" id="UP000185680">
    <property type="component" value="Chromosome"/>
</dbReference>
<reference evidence="2 3" key="1">
    <citation type="submission" date="2016-02" db="EMBL/GenBank/DDBJ databases">
        <title>Draft genome sequence of Hydrogenophaga sp. LPB0072.</title>
        <authorList>
            <person name="Shin S.-K."/>
            <person name="Yi H."/>
        </authorList>
    </citation>
    <scope>NUCLEOTIDE SEQUENCE [LARGE SCALE GENOMIC DNA]</scope>
    <source>
        <strain evidence="2 3">LPB0072</strain>
    </source>
</reference>
<gene>
    <name evidence="1" type="ORF">LPB072_11590</name>
    <name evidence="2" type="ORF">LPB72_10210</name>
</gene>
<reference evidence="1 4" key="2">
    <citation type="submission" date="2016-10" db="EMBL/GenBank/DDBJ databases">
        <title>Hydorgenophaga sp. LPB0072 isolated from gastropod.</title>
        <authorList>
            <person name="Kim E."/>
            <person name="Yi H."/>
        </authorList>
    </citation>
    <scope>NUCLEOTIDE SEQUENCE [LARGE SCALE GENOMIC DNA]</scope>
    <source>
        <strain evidence="1 4">LPB0072</strain>
    </source>
</reference>
<sequence length="73" mass="8354">MKTHIRKTIGFMAGKLVVPQDFDSMGRARVEADFEARPQYRLKDLLDQCDFTQPASKVDDAWHGGFPVDQEEI</sequence>
<organism evidence="1 4">
    <name type="scientific">Hydrogenophaga crassostreae</name>
    <dbReference type="NCBI Taxonomy" id="1763535"/>
    <lineage>
        <taxon>Bacteria</taxon>
        <taxon>Pseudomonadati</taxon>
        <taxon>Pseudomonadota</taxon>
        <taxon>Betaproteobacteria</taxon>
        <taxon>Burkholderiales</taxon>
        <taxon>Comamonadaceae</taxon>
        <taxon>Hydrogenophaga</taxon>
    </lineage>
</organism>
<protein>
    <submittedName>
        <fullName evidence="1">Uncharacterized protein</fullName>
    </submittedName>
</protein>
<dbReference type="KEGG" id="hyl:LPB072_11590"/>
<dbReference type="EMBL" id="CP017476">
    <property type="protein sequence ID" value="AOW13400.1"/>
    <property type="molecule type" value="Genomic_DNA"/>
</dbReference>
<dbReference type="Proteomes" id="UP000185657">
    <property type="component" value="Unassembled WGS sequence"/>
</dbReference>
<keyword evidence="3" id="KW-1185">Reference proteome</keyword>
<name>A0A162PAZ5_9BURK</name>
<proteinExistence type="predicted"/>
<accession>A0A162PAZ5</accession>
<evidence type="ECO:0000313" key="1">
    <source>
        <dbReference type="EMBL" id="AOW13400.1"/>
    </source>
</evidence>
<dbReference type="STRING" id="1763535.LPB072_11590"/>
<evidence type="ECO:0000313" key="2">
    <source>
        <dbReference type="EMBL" id="OAD41685.1"/>
    </source>
</evidence>
<dbReference type="OrthoDB" id="9800503at2"/>
<dbReference type="RefSeq" id="WP_066089768.1">
    <property type="nucleotide sequence ID" value="NZ_CP017476.1"/>
</dbReference>